<feature type="region of interest" description="Disordered" evidence="1">
    <location>
        <begin position="48"/>
        <end position="115"/>
    </location>
</feature>
<name>A0A1I1STW1_9BACT</name>
<evidence type="ECO:0000313" key="3">
    <source>
        <dbReference type="Proteomes" id="UP000199400"/>
    </source>
</evidence>
<proteinExistence type="predicted"/>
<feature type="compositionally biased region" description="Low complexity" evidence="1">
    <location>
        <begin position="73"/>
        <end position="86"/>
    </location>
</feature>
<dbReference type="Proteomes" id="UP000199400">
    <property type="component" value="Unassembled WGS sequence"/>
</dbReference>
<evidence type="ECO:0000313" key="2">
    <source>
        <dbReference type="EMBL" id="SFD49885.1"/>
    </source>
</evidence>
<keyword evidence="3" id="KW-1185">Reference proteome</keyword>
<gene>
    <name evidence="2" type="ORF">SAMN02745121_00266</name>
</gene>
<organism evidence="2 3">
    <name type="scientific">Nannocystis exedens</name>
    <dbReference type="NCBI Taxonomy" id="54"/>
    <lineage>
        <taxon>Bacteria</taxon>
        <taxon>Pseudomonadati</taxon>
        <taxon>Myxococcota</taxon>
        <taxon>Polyangia</taxon>
        <taxon>Nannocystales</taxon>
        <taxon>Nannocystaceae</taxon>
        <taxon>Nannocystis</taxon>
    </lineage>
</organism>
<evidence type="ECO:0000256" key="1">
    <source>
        <dbReference type="SAM" id="MobiDB-lite"/>
    </source>
</evidence>
<sequence length="302" mass="31949">MFLHPLGVRTSRSATLVIEQGVNAPCTGGVALVGEHAVELVVAGLGRPALGRPVGDRQQTALAHPRPRRRATSRASSSASPTSISTWPPPRRFARLPRLQGRGQAKARLLRGPTRRRDSVMVYSGRCFCPSPGSTSSSSGSSRSTSQSSGALLCRRSASSSAGLLDHPFLRPSLGSSGSTGSSSIPARARVVFGGRQRRRLLVRRPGRFSPDVAEEVPAVLDRHELIPVGTMRRPRAASPTGLLAARGELQPIQRAVEQFAVNDPLASITSLLSSRTTHLTPPPSMHAAACSTIQRGPSLHA</sequence>
<reference evidence="3" key="1">
    <citation type="submission" date="2016-10" db="EMBL/GenBank/DDBJ databases">
        <authorList>
            <person name="Varghese N."/>
            <person name="Submissions S."/>
        </authorList>
    </citation>
    <scope>NUCLEOTIDE SEQUENCE [LARGE SCALE GENOMIC DNA]</scope>
    <source>
        <strain evidence="3">ATCC 25963</strain>
    </source>
</reference>
<dbReference type="EMBL" id="FOMX01000002">
    <property type="protein sequence ID" value="SFD49885.1"/>
    <property type="molecule type" value="Genomic_DNA"/>
</dbReference>
<dbReference type="AlphaFoldDB" id="A0A1I1STW1"/>
<protein>
    <submittedName>
        <fullName evidence="2">Uncharacterized protein</fullName>
    </submittedName>
</protein>
<accession>A0A1I1STW1</accession>
<feature type="region of interest" description="Disordered" evidence="1">
    <location>
        <begin position="131"/>
        <end position="153"/>
    </location>
</feature>